<dbReference type="InterPro" id="IPR001347">
    <property type="entry name" value="SIS_dom"/>
</dbReference>
<sequence>MHDALKACITKYPELAVNAADIERAFEIVRDSYSGGGKVLLAGNGGSASDCEHIVGELMKGFMSRRPISPAVRQSLRQFGEAEGDYLADRLQGALPAISLVSHTSLMTAYANDVAADMVFAQQVFGYGKPGDVLIGLSTSGNSANVVRALQVARAMDMCTIGLTGRSGGAMKELCDVTIRVPYDVTPDIQERHLPIYHALCIMLEDAFFRVS</sequence>
<dbReference type="InterPro" id="IPR050099">
    <property type="entry name" value="SIS_GmhA/DiaA_subfam"/>
</dbReference>
<dbReference type="GO" id="GO:0097367">
    <property type="term" value="F:carbohydrate derivative binding"/>
    <property type="evidence" value="ECO:0007669"/>
    <property type="project" value="InterPro"/>
</dbReference>
<dbReference type="AlphaFoldDB" id="A0A3B0C0P4"/>
<dbReference type="RefSeq" id="WP_120749288.1">
    <property type="nucleotide sequence ID" value="NZ_RBAH01000016.1"/>
</dbReference>
<dbReference type="PROSITE" id="PS51464">
    <property type="entry name" value="SIS"/>
    <property type="match status" value="1"/>
</dbReference>
<dbReference type="SUPFAM" id="SSF53697">
    <property type="entry name" value="SIS domain"/>
    <property type="match status" value="1"/>
</dbReference>
<reference evidence="2 3" key="1">
    <citation type="journal article" date="2007" name="Int. J. Syst. Evol. Microbiol.">
        <title>Paenibacillus ginsengarvi sp. nov., isolated from soil from ginseng cultivation.</title>
        <authorList>
            <person name="Yoon M.H."/>
            <person name="Ten L.N."/>
            <person name="Im W.T."/>
        </authorList>
    </citation>
    <scope>NUCLEOTIDE SEQUENCE [LARGE SCALE GENOMIC DNA]</scope>
    <source>
        <strain evidence="2 3">KCTC 13059</strain>
    </source>
</reference>
<protein>
    <submittedName>
        <fullName evidence="2">SIS domain-containing protein</fullName>
    </submittedName>
</protein>
<evidence type="ECO:0000313" key="2">
    <source>
        <dbReference type="EMBL" id="RKN79233.1"/>
    </source>
</evidence>
<dbReference type="GO" id="GO:1901135">
    <property type="term" value="P:carbohydrate derivative metabolic process"/>
    <property type="evidence" value="ECO:0007669"/>
    <property type="project" value="InterPro"/>
</dbReference>
<dbReference type="Pfam" id="PF13580">
    <property type="entry name" value="SIS_2"/>
    <property type="match status" value="2"/>
</dbReference>
<organism evidence="2 3">
    <name type="scientific">Paenibacillus ginsengarvi</name>
    <dbReference type="NCBI Taxonomy" id="400777"/>
    <lineage>
        <taxon>Bacteria</taxon>
        <taxon>Bacillati</taxon>
        <taxon>Bacillota</taxon>
        <taxon>Bacilli</taxon>
        <taxon>Bacillales</taxon>
        <taxon>Paenibacillaceae</taxon>
        <taxon>Paenibacillus</taxon>
    </lineage>
</organism>
<dbReference type="CDD" id="cd05006">
    <property type="entry name" value="SIS_GmhA"/>
    <property type="match status" value="1"/>
</dbReference>
<evidence type="ECO:0000259" key="1">
    <source>
        <dbReference type="PROSITE" id="PS51464"/>
    </source>
</evidence>
<feature type="domain" description="SIS" evidence="1">
    <location>
        <begin position="29"/>
        <end position="210"/>
    </location>
</feature>
<name>A0A3B0C0P4_9BACL</name>
<dbReference type="InterPro" id="IPR035461">
    <property type="entry name" value="GmhA/DiaA"/>
</dbReference>
<dbReference type="InterPro" id="IPR046348">
    <property type="entry name" value="SIS_dom_sf"/>
</dbReference>
<keyword evidence="3" id="KW-1185">Reference proteome</keyword>
<accession>A0A3B0C0P4</accession>
<evidence type="ECO:0000313" key="3">
    <source>
        <dbReference type="Proteomes" id="UP000282311"/>
    </source>
</evidence>
<proteinExistence type="predicted"/>
<dbReference type="Proteomes" id="UP000282311">
    <property type="component" value="Unassembled WGS sequence"/>
</dbReference>
<dbReference type="PANTHER" id="PTHR30390">
    <property type="entry name" value="SEDOHEPTULOSE 7-PHOSPHATE ISOMERASE / DNAA INITIATOR-ASSOCIATING FACTOR FOR REPLICATION INITIATION"/>
    <property type="match status" value="1"/>
</dbReference>
<dbReference type="EMBL" id="RBAH01000016">
    <property type="protein sequence ID" value="RKN79233.1"/>
    <property type="molecule type" value="Genomic_DNA"/>
</dbReference>
<dbReference type="OrthoDB" id="9781311at2"/>
<dbReference type="Gene3D" id="3.40.50.10490">
    <property type="entry name" value="Glucose-6-phosphate isomerase like protein, domain 1"/>
    <property type="match status" value="1"/>
</dbReference>
<comment type="caution">
    <text evidence="2">The sequence shown here is derived from an EMBL/GenBank/DDBJ whole genome shotgun (WGS) entry which is preliminary data.</text>
</comment>
<gene>
    <name evidence="2" type="ORF">D7M11_21375</name>
</gene>